<keyword evidence="11" id="KW-0862">Zinc</keyword>
<proteinExistence type="inferred from homology"/>
<keyword evidence="4" id="KW-0509">mRNA transport</keyword>
<evidence type="ECO:0000256" key="2">
    <source>
        <dbReference type="ARBA" id="ARBA00004567"/>
    </source>
</evidence>
<feature type="region of interest" description="Disordered" evidence="13">
    <location>
        <begin position="435"/>
        <end position="461"/>
    </location>
</feature>
<dbReference type="PANTHER" id="PTHR31431">
    <property type="entry name" value="NUCLEOPORIN NUP188 HOMOLOG"/>
    <property type="match status" value="1"/>
</dbReference>
<dbReference type="InterPro" id="IPR041634">
    <property type="entry name" value="Nup188_C"/>
</dbReference>
<dbReference type="GO" id="GO:0061630">
    <property type="term" value="F:ubiquitin protein ligase activity"/>
    <property type="evidence" value="ECO:0007669"/>
    <property type="project" value="InterPro"/>
</dbReference>
<dbReference type="GO" id="GO:0006405">
    <property type="term" value="P:RNA export from nucleus"/>
    <property type="evidence" value="ECO:0007669"/>
    <property type="project" value="TreeGrafter"/>
</dbReference>
<keyword evidence="6" id="KW-0811">Translocation</keyword>
<dbReference type="InterPro" id="IPR044063">
    <property type="entry name" value="ZF_RING_GID"/>
</dbReference>
<comment type="caution">
    <text evidence="16">The sequence shown here is derived from an EMBL/GenBank/DDBJ whole genome shotgun (WGS) entry which is preliminary data.</text>
</comment>
<evidence type="ECO:0000259" key="14">
    <source>
        <dbReference type="PROSITE" id="PS50897"/>
    </source>
</evidence>
<dbReference type="InterPro" id="IPR024964">
    <property type="entry name" value="CTLH/CRA"/>
</dbReference>
<evidence type="ECO:0000313" key="17">
    <source>
        <dbReference type="Proteomes" id="UP000281468"/>
    </source>
</evidence>
<dbReference type="GO" id="GO:0051028">
    <property type="term" value="P:mRNA transport"/>
    <property type="evidence" value="ECO:0007669"/>
    <property type="project" value="UniProtKB-KW"/>
</dbReference>
<dbReference type="PROSITE" id="PS50896">
    <property type="entry name" value="LISH"/>
    <property type="match status" value="1"/>
</dbReference>
<dbReference type="Pfam" id="PF10607">
    <property type="entry name" value="CTLH"/>
    <property type="match status" value="1"/>
</dbReference>
<reference evidence="16 17" key="1">
    <citation type="journal article" date="2018" name="BMC Genomics">
        <title>Genomic evidence for intraspecific hybridization in a clonal and extremely halotolerant yeast.</title>
        <authorList>
            <person name="Gostincar C."/>
            <person name="Stajich J.E."/>
            <person name="Zupancic J."/>
            <person name="Zalar P."/>
            <person name="Gunde-Cimerman N."/>
        </authorList>
    </citation>
    <scope>NUCLEOTIDE SEQUENCE [LARGE SCALE GENOMIC DNA]</scope>
    <source>
        <strain evidence="16 17">EXF-171</strain>
    </source>
</reference>
<dbReference type="InterPro" id="IPR013144">
    <property type="entry name" value="CRA_dom"/>
</dbReference>
<dbReference type="GO" id="GO:0008270">
    <property type="term" value="F:zinc ion binding"/>
    <property type="evidence" value="ECO:0007669"/>
    <property type="project" value="UniProtKB-KW"/>
</dbReference>
<evidence type="ECO:0000256" key="12">
    <source>
        <dbReference type="SAM" id="Coils"/>
    </source>
</evidence>
<keyword evidence="11" id="KW-0479">Metal-binding</keyword>
<evidence type="ECO:0000256" key="5">
    <source>
        <dbReference type="ARBA" id="ARBA00022927"/>
    </source>
</evidence>
<dbReference type="Proteomes" id="UP000281468">
    <property type="component" value="Unassembled WGS sequence"/>
</dbReference>
<evidence type="ECO:0000256" key="6">
    <source>
        <dbReference type="ARBA" id="ARBA00023010"/>
    </source>
</evidence>
<name>A0A3M7HPH1_HORWE</name>
<dbReference type="VEuPathDB" id="FungiDB:BTJ68_01870"/>
<dbReference type="InterPro" id="IPR048883">
    <property type="entry name" value="Nup188_N-subdom_III"/>
</dbReference>
<dbReference type="EMBL" id="QWIQ01000029">
    <property type="protein sequence ID" value="RMZ15193.1"/>
    <property type="molecule type" value="Genomic_DNA"/>
</dbReference>
<keyword evidence="12" id="KW-0175">Coiled coil</keyword>
<dbReference type="Gene3D" id="1.25.10.70">
    <property type="match status" value="1"/>
</dbReference>
<evidence type="ECO:0000256" key="3">
    <source>
        <dbReference type="ARBA" id="ARBA00022448"/>
    </source>
</evidence>
<evidence type="ECO:0000256" key="11">
    <source>
        <dbReference type="PROSITE-ProRule" id="PRU01215"/>
    </source>
</evidence>
<dbReference type="PROSITE" id="PS51867">
    <property type="entry name" value="ZF_RING_GID"/>
    <property type="match status" value="1"/>
</dbReference>
<feature type="domain" description="RING-Gid-type" evidence="15">
    <location>
        <begin position="2173"/>
        <end position="2234"/>
    </location>
</feature>
<gene>
    <name evidence="16" type="ORF">D0862_01776</name>
</gene>
<dbReference type="Pfam" id="PF21093">
    <property type="entry name" value="Nup188_N-subdom_III"/>
    <property type="match status" value="2"/>
</dbReference>
<dbReference type="SMART" id="SM00668">
    <property type="entry name" value="CTLH"/>
    <property type="match status" value="1"/>
</dbReference>
<protein>
    <recommendedName>
        <fullName evidence="10">Nucleoporin NUP188</fullName>
    </recommendedName>
</protein>
<dbReference type="PANTHER" id="PTHR31431:SF1">
    <property type="entry name" value="NUCLEOPORIN NUP188"/>
    <property type="match status" value="1"/>
</dbReference>
<feature type="domain" description="CTLH" evidence="14">
    <location>
        <begin position="2012"/>
        <end position="2069"/>
    </location>
</feature>
<dbReference type="SMART" id="SM00757">
    <property type="entry name" value="CRA"/>
    <property type="match status" value="1"/>
</dbReference>
<dbReference type="PROSITE" id="PS50897">
    <property type="entry name" value="CTLH"/>
    <property type="match status" value="1"/>
</dbReference>
<evidence type="ECO:0000256" key="13">
    <source>
        <dbReference type="SAM" id="MobiDB-lite"/>
    </source>
</evidence>
<evidence type="ECO:0000256" key="4">
    <source>
        <dbReference type="ARBA" id="ARBA00022816"/>
    </source>
</evidence>
<evidence type="ECO:0000313" key="16">
    <source>
        <dbReference type="EMBL" id="RMZ15193.1"/>
    </source>
</evidence>
<dbReference type="Pfam" id="PF18378">
    <property type="entry name" value="Nup188_C"/>
    <property type="match status" value="1"/>
</dbReference>
<dbReference type="InterPro" id="IPR018864">
    <property type="entry name" value="Nucleoporin_Nup188_N"/>
</dbReference>
<keyword evidence="8" id="KW-0539">Nucleus</keyword>
<comment type="similarity">
    <text evidence="9">Belongs to the Nup188 family.</text>
</comment>
<keyword evidence="7" id="KW-0906">Nuclear pore complex</keyword>
<feature type="zinc finger region" description="RING-Gid-type" evidence="11">
    <location>
        <begin position="2173"/>
        <end position="2234"/>
    </location>
</feature>
<evidence type="ECO:0000259" key="15">
    <source>
        <dbReference type="PROSITE" id="PS51867"/>
    </source>
</evidence>
<dbReference type="GO" id="GO:0044611">
    <property type="term" value="C:nuclear pore inner ring"/>
    <property type="evidence" value="ECO:0007669"/>
    <property type="project" value="TreeGrafter"/>
</dbReference>
<evidence type="ECO:0000256" key="8">
    <source>
        <dbReference type="ARBA" id="ARBA00023242"/>
    </source>
</evidence>
<dbReference type="InterPro" id="IPR044840">
    <property type="entry name" value="Nup188"/>
</dbReference>
<evidence type="ECO:0000256" key="9">
    <source>
        <dbReference type="ARBA" id="ARBA00038387"/>
    </source>
</evidence>
<accession>A0A3M7HPH1</accession>
<keyword evidence="11" id="KW-0863">Zinc-finger</keyword>
<keyword evidence="3" id="KW-0813">Transport</keyword>
<dbReference type="VEuPathDB" id="FungiDB:BTJ68_04347"/>
<dbReference type="GO" id="GO:0006606">
    <property type="term" value="P:protein import into nucleus"/>
    <property type="evidence" value="ECO:0007669"/>
    <property type="project" value="TreeGrafter"/>
</dbReference>
<keyword evidence="5" id="KW-0653">Protein transport</keyword>
<comment type="subcellular location">
    <subcellularLocation>
        <location evidence="2">Nucleus</location>
        <location evidence="2">Nuclear pore complex</location>
    </subcellularLocation>
</comment>
<dbReference type="GO" id="GO:0017056">
    <property type="term" value="F:structural constituent of nuclear pore"/>
    <property type="evidence" value="ECO:0007669"/>
    <property type="project" value="InterPro"/>
</dbReference>
<evidence type="ECO:0000256" key="1">
    <source>
        <dbReference type="ARBA" id="ARBA00002343"/>
    </source>
</evidence>
<dbReference type="InterPro" id="IPR006595">
    <property type="entry name" value="CTLH_C"/>
</dbReference>
<dbReference type="InterPro" id="IPR006594">
    <property type="entry name" value="LisH"/>
</dbReference>
<feature type="coiled-coil region" evidence="12">
    <location>
        <begin position="1882"/>
        <end position="1951"/>
    </location>
</feature>
<dbReference type="Pfam" id="PF10487">
    <property type="entry name" value="Nup188_N"/>
    <property type="match status" value="1"/>
</dbReference>
<comment type="function">
    <text evidence="1">Involved in the proteasome-dependent degradation of fructose-1,6-bisphosphatase.</text>
</comment>
<organism evidence="16 17">
    <name type="scientific">Hortaea werneckii</name>
    <name type="common">Black yeast</name>
    <name type="synonym">Cladosporium werneckii</name>
    <dbReference type="NCBI Taxonomy" id="91943"/>
    <lineage>
        <taxon>Eukaryota</taxon>
        <taxon>Fungi</taxon>
        <taxon>Dikarya</taxon>
        <taxon>Ascomycota</taxon>
        <taxon>Pezizomycotina</taxon>
        <taxon>Dothideomycetes</taxon>
        <taxon>Dothideomycetidae</taxon>
        <taxon>Mycosphaerellales</taxon>
        <taxon>Teratosphaeriaceae</taxon>
        <taxon>Hortaea</taxon>
    </lineage>
</organism>
<evidence type="ECO:0000256" key="7">
    <source>
        <dbReference type="ARBA" id="ARBA00023132"/>
    </source>
</evidence>
<evidence type="ECO:0000256" key="10">
    <source>
        <dbReference type="ARBA" id="ARBA00040174"/>
    </source>
</evidence>
<sequence>MPATAQSAYFPSLDRCLTGAHRLISWKAAYHALFDDLEAVRENSTLQDFLSDDESVAILSKPFQPFERPSASTRSAFDTRVAPINISQSANGDCNLEEIKKDAVWLSEKLSVDETSCLRIAILEWQQRPADLLFEGPQKAAAKPNADLRSSFLASTASFSASTNRAATLGPDFSKEETRRERQVHIYGEERSYSLKLTADLISYGGTQGSVSLRRSSSWLDELAARITDQFCAPTLEFAESQSSITQSVDCVGKVLQVLHDRSQWPKAFTEGENAALEEGFVSTALLNVASVLRIILAQLYSLSGPPGDEPVLKWFNLMKVDQYQHLQGLQPTLSLPDVSPIQSLASIVSLAMLAPALTIPSIQESASTQSDGAVTYPQLPNQQPFYIKDETISELHKLFLYSVAEGVDLALPAVYAWALIVKAIRDIAIPLSQARHEDGSGDAEPGDLRRQSRTGQQDTQVERQWELLQREVPSGLPGEAKTDPAVFLLERSVGPVYGLVPALGSTIGASFTSGAGQLDQTSLIAREGLCLLLKEGFEVVGYSSEVFDAFTAAMQPSIKTTGLDDRHDNLPNLLAAGDLSYLLNQAMLRYPFELSPFLRIFAMTARAESESAAGSANVVQQMEDFKSVTIMVPTDFRDFRLENEEANTNEMVLTDTISLFVPKQKAMSFDGERRLLMDRATHGAQDADGNLIFLPAGTSGQILREDKPIVLLLEHKHSGLEYLGLLLSTLLPTSELIPAPPAPQLDQTTAAEIVVLINALTLASLRQEQGVEEAKVLLGRLSYALPNEQDIITIVSDIFEMELLSYLDQSFSEGSLDLLVACTDFWNILIEVSPERVWSMLNRSSLLGASSGTPTALAAVVGGVEAPTGVFRFLATCTNLYSHLVDNTIAGLIKRKPKEAGSSKAVARRRFDSPFADQLSATPERTTRDVLTAWQRIMLDAYQNMSSWRFVDMEEKQGVAESMMTSFEGIVRVVFGLETQSVHGGSETSDGSPAIQSLGGILRPAAEMTMQAFAPTSAPSSLADSTAALLSDGLLVTDDLLAPRVRRKVQSQVKSTCTSLARILRTARTHDDPMRAVSLSRELAKCVPIFAKLFPVAPSCKADLVALLHEVVSAFATTNTDVSSLLGHLDSDSAHSFLRVISQLDRPLPGDVDTEIIIWNFFTAVLESTQSAGGQAAFAMYLLTGTPPRANRDPKASIGHGKDNGQTKSILNYALDELTNLSAMNPRRAAAMLKFIAVAQSVWAWATVSVRSHADFLTNCLAWLDQLQPPPRAANNAEALICSNELTMAAHLCEILAVNLHASLQTGDSSVLKMLSPKLSFLQQHGNRVDAYNRSLHRNLNDNLTRKYPACELADFKRSPANPAPHGRNFYYDLDLASAVLSYETLSWYGDEDLRSQGYEAEVTRANINLSLVDAQKRLLDSWKQLATVLSEFAEHDTALQPVLAKAAQACLSANVEANIDEPGTADVLQARAELAFILLSKLIGMKCSDSVMKDVLPTAWELVRTSPVDYDVAAAEDDLRYYRVLLQILFLSLKPHAYIPLSPARAPRATDAQEEPKPTLPMSTSNNLLEIINRTILPGFRALCGNLHTDLQMAQPADFALLTALFKSILSVQGITLTHAQIAEHVIRSGVVRGALSLYSWADQLAQVTPGQDPVYGEVAVHFILTLSSVSGVGEQMALDGVLAQLGSANLSNYFRKRNGKDPFDEPVRMFAIWNEGFLPLCLNLLDAVGPAVAGEVAAFLNSFPEQLARAVDAFKTELPPSRRKVHSGNISLGLLREAKSLIMIAMILQSDVARAAAEGLNASEVPLLEYDLGNAKAEMEKLSRTQRSLADKIIATNEREAVWAKTPAALKAIMSELTSTKLDPDAHLVLEQPLLRLPHELLRKNLKNAQRQIEIANKGITSSLSSDAKKPGDTLASLDATLARAQNLKRKLEALHNEEKQLHRQQKARVEHLQALHEIPSLADVKYDSWAHQRLDRLLVDYLLRQGYVDSARQLAAERHAEDLTDVPVFEECGRIEHSLRQGRLQEALSWCTENKQALKKTDSKLELELRLQQFIEMVREGQMGKLMEAIAHARKHLAGGQDVEFGLRAGGLLAHPPETLVEPYQAMYSTDRYQHLATLFLQTHHNLLSLPSQPLLHIALSAGLSALKTPTCHSIHAAQPSTLTGSPVCPICSTELNELAKGVPYAHHTKSYMEDDSVVLPNGRVFGRERLKLLNEKLGTKKGRVRDPTEGLNGEEWAWEDGIVRKVYIS</sequence>